<dbReference type="RefSeq" id="XP_002421685.1">
    <property type="nucleotide sequence ID" value="XM_002421640.1"/>
</dbReference>
<keyword evidence="5" id="KW-0810">Translation regulation</keyword>
<evidence type="ECO:0000256" key="5">
    <source>
        <dbReference type="ARBA" id="ARBA00022845"/>
    </source>
</evidence>
<dbReference type="InterPro" id="IPR006575">
    <property type="entry name" value="RWD_dom"/>
</dbReference>
<dbReference type="InterPro" id="IPR023582">
    <property type="entry name" value="Impact"/>
</dbReference>
<keyword evidence="4" id="KW-0678">Repressor</keyword>
<comment type="subcellular location">
    <subcellularLocation>
        <location evidence="1">Cytoplasm</location>
    </subcellularLocation>
</comment>
<name>B9WKS4_CANDC</name>
<dbReference type="SMART" id="SM00591">
    <property type="entry name" value="RWD"/>
    <property type="match status" value="1"/>
</dbReference>
<feature type="domain" description="RWD" evidence="7">
    <location>
        <begin position="8"/>
        <end position="109"/>
    </location>
</feature>
<dbReference type="PROSITE" id="PS00910">
    <property type="entry name" value="UPF0029"/>
    <property type="match status" value="1"/>
</dbReference>
<dbReference type="CGD" id="CAL0000159618">
    <property type="gene designation" value="Cd36_25880"/>
</dbReference>
<proteinExistence type="inferred from homology"/>
<dbReference type="SUPFAM" id="SSF54211">
    <property type="entry name" value="Ribosomal protein S5 domain 2-like"/>
    <property type="match status" value="1"/>
</dbReference>
<dbReference type="GeneID" id="8050092"/>
<evidence type="ECO:0000256" key="6">
    <source>
        <dbReference type="ARBA" id="ARBA00023016"/>
    </source>
</evidence>
<dbReference type="OrthoDB" id="69641at2759"/>
<dbReference type="GO" id="GO:0140469">
    <property type="term" value="P:GCN2-mediated signaling"/>
    <property type="evidence" value="ECO:0007669"/>
    <property type="project" value="TreeGrafter"/>
</dbReference>
<reference evidence="9 10" key="1">
    <citation type="journal article" date="2009" name="Genome Res.">
        <title>Comparative genomics of the fungal pathogens Candida dubliniensis and Candida albicans.</title>
        <authorList>
            <person name="Jackson A.P."/>
            <person name="Gamble J.A."/>
            <person name="Yeomans T."/>
            <person name="Moran G.P."/>
            <person name="Saunders D."/>
            <person name="Harris D."/>
            <person name="Aslett M."/>
            <person name="Barrell J.F."/>
            <person name="Butler G."/>
            <person name="Citiulo F."/>
            <person name="Coleman D.C."/>
            <person name="de Groot P.W.J."/>
            <person name="Goodwin T.J."/>
            <person name="Quail M.A."/>
            <person name="McQuillan J."/>
            <person name="Munro C.A."/>
            <person name="Pain A."/>
            <person name="Poulter R.T."/>
            <person name="Rajandream M.A."/>
            <person name="Renauld H."/>
            <person name="Spiering M.J."/>
            <person name="Tivey A."/>
            <person name="Gow N.A.R."/>
            <person name="Barrell B."/>
            <person name="Sullivan D.J."/>
            <person name="Berriman M."/>
        </authorList>
    </citation>
    <scope>NUCLEOTIDE SEQUENCE [LARGE SCALE GENOMIC DNA]</scope>
    <source>
        <strain evidence="10">CD36 / ATCC MYA-646 / CBS 7987 / NCPF 3949 / NRRL Y-17841</strain>
    </source>
</reference>
<dbReference type="GO" id="GO:0005737">
    <property type="term" value="C:cytoplasm"/>
    <property type="evidence" value="ECO:0007669"/>
    <property type="project" value="UniProtKB-SubCell"/>
</dbReference>
<dbReference type="KEGG" id="cdu:CD36_25880"/>
<keyword evidence="3" id="KW-0963">Cytoplasm</keyword>
<protein>
    <submittedName>
        <fullName evidence="9">Yeast Impact homologue, putative</fullName>
    </submittedName>
</protein>
<dbReference type="Gene3D" id="3.30.230.30">
    <property type="entry name" value="Impact, N-terminal domain"/>
    <property type="match status" value="1"/>
</dbReference>
<evidence type="ECO:0000256" key="1">
    <source>
        <dbReference type="ARBA" id="ARBA00004496"/>
    </source>
</evidence>
<dbReference type="CDD" id="cd23822">
    <property type="entry name" value="RWD_ScYIH1-like"/>
    <property type="match status" value="1"/>
</dbReference>
<dbReference type="eggNOG" id="KOG3299">
    <property type="taxonomic scope" value="Eukaryota"/>
</dbReference>
<dbReference type="Proteomes" id="UP000002605">
    <property type="component" value="Chromosome R"/>
</dbReference>
<sequence length="297" mass="33867">MTVEELTDEISAIDAIYPNSVTSIGPQIYTFKIPNHESVSIQLNFPLTYPEEIPQLLQIIVEKTTQSSSFTDTSYLEKHVDEILQRVFVPEQVVLFELLTELQEFFDQYVEEHQQVMVEETEVMPVNEKQPKQVTPIESHIDVLQELKDPTIDWIQSDPIVDRGSTFIAYVRQVNCLQEAQEYLDNLLTDKKIAKATHNISSWRIKMENGVTFQDCDDDGETAAGGRLLHLLQMMDVWNVIVVVSRWFGGTHLGPDRFKHINSAAREAIIKGNFIVDANDNTNGSSTKTNNAKKKKK</sequence>
<comment type="similarity">
    <text evidence="2">Belongs to the IMPACT family.</text>
</comment>
<dbReference type="PROSITE" id="PS50908">
    <property type="entry name" value="RWD"/>
    <property type="match status" value="1"/>
</dbReference>
<evidence type="ECO:0000256" key="4">
    <source>
        <dbReference type="ARBA" id="ARBA00022491"/>
    </source>
</evidence>
<accession>B9WKS4</accession>
<dbReference type="PANTHER" id="PTHR16301">
    <property type="entry name" value="IMPACT-RELATED"/>
    <property type="match status" value="1"/>
</dbReference>
<dbReference type="Pfam" id="PF05773">
    <property type="entry name" value="RWD"/>
    <property type="match status" value="1"/>
</dbReference>
<keyword evidence="6" id="KW-0346">Stress response</keyword>
<dbReference type="InterPro" id="IPR020568">
    <property type="entry name" value="Ribosomal_Su5_D2-typ_SF"/>
</dbReference>
<dbReference type="InterPro" id="IPR020569">
    <property type="entry name" value="UPF0029_Impact_CS"/>
</dbReference>
<gene>
    <name evidence="8" type="ordered locus">Cd36_25880</name>
    <name evidence="9" type="ORF">CD36_25880</name>
</gene>
<dbReference type="AlphaFoldDB" id="B9WKS4"/>
<organism evidence="9 10">
    <name type="scientific">Candida dubliniensis (strain CD36 / ATCC MYA-646 / CBS 7987 / NCPF 3949 / NRRL Y-17841)</name>
    <name type="common">Yeast</name>
    <dbReference type="NCBI Taxonomy" id="573826"/>
    <lineage>
        <taxon>Eukaryota</taxon>
        <taxon>Fungi</taxon>
        <taxon>Dikarya</taxon>
        <taxon>Ascomycota</taxon>
        <taxon>Saccharomycotina</taxon>
        <taxon>Pichiomycetes</taxon>
        <taxon>Debaryomycetaceae</taxon>
        <taxon>Candida/Lodderomyces clade</taxon>
        <taxon>Candida</taxon>
    </lineage>
</organism>
<keyword evidence="10" id="KW-1185">Reference proteome</keyword>
<dbReference type="GO" id="GO:0006446">
    <property type="term" value="P:regulation of translational initiation"/>
    <property type="evidence" value="ECO:0007669"/>
    <property type="project" value="TreeGrafter"/>
</dbReference>
<evidence type="ECO:0000256" key="3">
    <source>
        <dbReference type="ARBA" id="ARBA00022490"/>
    </source>
</evidence>
<evidence type="ECO:0000259" key="7">
    <source>
        <dbReference type="PROSITE" id="PS50908"/>
    </source>
</evidence>
<dbReference type="InterPro" id="IPR016135">
    <property type="entry name" value="UBQ-conjugating_enzyme/RWD"/>
</dbReference>
<evidence type="ECO:0000313" key="10">
    <source>
        <dbReference type="Proteomes" id="UP000002605"/>
    </source>
</evidence>
<dbReference type="HOGENOM" id="CLU_045276_0_1_1"/>
<dbReference type="Gene3D" id="3.10.110.10">
    <property type="entry name" value="Ubiquitin Conjugating Enzyme"/>
    <property type="match status" value="1"/>
</dbReference>
<evidence type="ECO:0000313" key="8">
    <source>
        <dbReference type="CGD" id="CAL0000159618"/>
    </source>
</evidence>
<dbReference type="InterPro" id="IPR001498">
    <property type="entry name" value="Impact_N"/>
</dbReference>
<dbReference type="Pfam" id="PF01205">
    <property type="entry name" value="Impact_N"/>
    <property type="match status" value="1"/>
</dbReference>
<dbReference type="InterPro" id="IPR036956">
    <property type="entry name" value="Impact_N_sf"/>
</dbReference>
<dbReference type="EMBL" id="FM992695">
    <property type="protein sequence ID" value="CAX39624.1"/>
    <property type="molecule type" value="Genomic_DNA"/>
</dbReference>
<evidence type="ECO:0000313" key="9">
    <source>
        <dbReference type="EMBL" id="CAX39624.1"/>
    </source>
</evidence>
<dbReference type="PANTHER" id="PTHR16301:SF25">
    <property type="entry name" value="PROTEIN IMPACT"/>
    <property type="match status" value="1"/>
</dbReference>
<evidence type="ECO:0000256" key="2">
    <source>
        <dbReference type="ARBA" id="ARBA00007665"/>
    </source>
</evidence>
<dbReference type="VEuPathDB" id="FungiDB:CD36_25880"/>
<dbReference type="SUPFAM" id="SSF54495">
    <property type="entry name" value="UBC-like"/>
    <property type="match status" value="1"/>
</dbReference>